<name>A0ACC1MMT0_9HYPO</name>
<proteinExistence type="predicted"/>
<evidence type="ECO:0000313" key="1">
    <source>
        <dbReference type="EMBL" id="KAJ2967533.1"/>
    </source>
</evidence>
<protein>
    <submittedName>
        <fullName evidence="1">Uncharacterized protein</fullName>
    </submittedName>
</protein>
<keyword evidence="2" id="KW-1185">Reference proteome</keyword>
<reference evidence="1" key="1">
    <citation type="submission" date="2022-08" db="EMBL/GenBank/DDBJ databases">
        <title>Genome Sequence of Lecanicillium fungicola.</title>
        <authorList>
            <person name="Buettner E."/>
        </authorList>
    </citation>
    <scope>NUCLEOTIDE SEQUENCE</scope>
    <source>
        <strain evidence="1">Babe33</strain>
    </source>
</reference>
<sequence>MSSGSKRSLTNPLRASTSQISHQRTMSGRTVSDADSLISSRPISTPVPEKAPVLPEIDLQPLDFALTRNNTLHNKRSSWATKRASMASKRASIATNPDVNYGLDMFDVRLSYNAGRRSLIRDRDEAPDFSDIPDVPDVPADLRVMQSSKIKEVLGMESGEETDVERDGALTPDSGAALKEDEQVIPEYIHGWKLLSVMTAITVACFLYLLDASILVTAIPKITSEFHSLTDIGWYGATYTLASASLQPLSGKFYTFLNAKWAFLAFFCVFEAGNLICGLAQSSTMIIIGRTVAGAGASGLTNGSFAIITACAPMEKRPQLMGIMIGVCQIGLVAGPLIGGALTDRAS</sequence>
<dbReference type="EMBL" id="JANJQO010002264">
    <property type="protein sequence ID" value="KAJ2967533.1"/>
    <property type="molecule type" value="Genomic_DNA"/>
</dbReference>
<dbReference type="Proteomes" id="UP001143910">
    <property type="component" value="Unassembled WGS sequence"/>
</dbReference>
<comment type="caution">
    <text evidence="1">The sequence shown here is derived from an EMBL/GenBank/DDBJ whole genome shotgun (WGS) entry which is preliminary data.</text>
</comment>
<gene>
    <name evidence="1" type="ORF">NQ176_g9616</name>
</gene>
<accession>A0ACC1MMT0</accession>
<evidence type="ECO:0000313" key="2">
    <source>
        <dbReference type="Proteomes" id="UP001143910"/>
    </source>
</evidence>
<organism evidence="1 2">
    <name type="scientific">Zarea fungicola</name>
    <dbReference type="NCBI Taxonomy" id="93591"/>
    <lineage>
        <taxon>Eukaryota</taxon>
        <taxon>Fungi</taxon>
        <taxon>Dikarya</taxon>
        <taxon>Ascomycota</taxon>
        <taxon>Pezizomycotina</taxon>
        <taxon>Sordariomycetes</taxon>
        <taxon>Hypocreomycetidae</taxon>
        <taxon>Hypocreales</taxon>
        <taxon>Cordycipitaceae</taxon>
        <taxon>Zarea</taxon>
    </lineage>
</organism>